<accession>A0ABU0N0L5</accession>
<protein>
    <submittedName>
        <fullName evidence="1">Sporulation protein YunB</fullName>
    </submittedName>
</protein>
<proteinExistence type="predicted"/>
<dbReference type="EMBL" id="JAUSWG010000006">
    <property type="protein sequence ID" value="MDQ0556640.1"/>
    <property type="molecule type" value="Genomic_DNA"/>
</dbReference>
<organism evidence="1 2">
    <name type="scientific">Paraclostridium ghonii</name>
    <dbReference type="NCBI Taxonomy" id="29358"/>
    <lineage>
        <taxon>Bacteria</taxon>
        <taxon>Bacillati</taxon>
        <taxon>Bacillota</taxon>
        <taxon>Clostridia</taxon>
        <taxon>Peptostreptococcales</taxon>
        <taxon>Peptostreptococcaceae</taxon>
        <taxon>Paraclostridium</taxon>
    </lineage>
</organism>
<evidence type="ECO:0000313" key="2">
    <source>
        <dbReference type="Proteomes" id="UP001232584"/>
    </source>
</evidence>
<dbReference type="Pfam" id="PF09560">
    <property type="entry name" value="Spore_YunB"/>
    <property type="match status" value="1"/>
</dbReference>
<evidence type="ECO:0000313" key="1">
    <source>
        <dbReference type="EMBL" id="MDQ0556640.1"/>
    </source>
</evidence>
<gene>
    <name evidence="1" type="ORF">QOZ92_001754</name>
</gene>
<dbReference type="InterPro" id="IPR014197">
    <property type="entry name" value="Sporulation_prot_YunB"/>
</dbReference>
<name>A0ABU0N0L5_9FIRM</name>
<dbReference type="Proteomes" id="UP001232584">
    <property type="component" value="Unassembled WGS sequence"/>
</dbReference>
<dbReference type="NCBIfam" id="TIGR02832">
    <property type="entry name" value="spo_yunB"/>
    <property type="match status" value="1"/>
</dbReference>
<dbReference type="RefSeq" id="WP_307506204.1">
    <property type="nucleotide sequence ID" value="NZ_BAAACE010000027.1"/>
</dbReference>
<comment type="caution">
    <text evidence="1">The sequence shown here is derived from an EMBL/GenBank/DDBJ whole genome shotgun (WGS) entry which is preliminary data.</text>
</comment>
<dbReference type="PIRSF" id="PIRSF021383">
    <property type="entry name" value="YunB"/>
    <property type="match status" value="1"/>
</dbReference>
<keyword evidence="2" id="KW-1185">Reference proteome</keyword>
<sequence>MKKIMMQKRKQKIKKNMIMFILLFLASTLIGTFIYIDNKLRPTITVIAETKAEELANKSINKAVASVIDNSVKYEDLINVKTGENGKITMMQANSIAMNEIASEVALEIQSEMKKIKTTSTYIPIGTALGSPLLAKYGPKIKVSIEPIGNVYVDFGTDFESSGINQTRHRIYLKAKTQVKVVVPLTTSTKEVKTQIPICETVIVGDVPESYVNVPEKDIVNIVPNKNINKSH</sequence>
<reference evidence="1 2" key="1">
    <citation type="submission" date="2023-07" db="EMBL/GenBank/DDBJ databases">
        <title>Genomic Encyclopedia of Type Strains, Phase IV (KMG-IV): sequencing the most valuable type-strain genomes for metagenomic binning, comparative biology and taxonomic classification.</title>
        <authorList>
            <person name="Goeker M."/>
        </authorList>
    </citation>
    <scope>NUCLEOTIDE SEQUENCE [LARGE SCALE GENOMIC DNA]</scope>
    <source>
        <strain evidence="1 2">DSM 15049</strain>
    </source>
</reference>